<dbReference type="PANTHER" id="PTHR30627:SF2">
    <property type="entry name" value="PEPTIDOGLYCAN D,D-TRANSPEPTIDASE MRDA"/>
    <property type="match status" value="1"/>
</dbReference>
<evidence type="ECO:0000259" key="15">
    <source>
        <dbReference type="Pfam" id="PF03717"/>
    </source>
</evidence>
<feature type="domain" description="Penicillin-binding protein dimerisation" evidence="15">
    <location>
        <begin position="61"/>
        <end position="230"/>
    </location>
</feature>
<comment type="subcellular location">
    <subcellularLocation>
        <location evidence="2">Cell membrane</location>
    </subcellularLocation>
    <subcellularLocation>
        <location evidence="1">Membrane</location>
        <topology evidence="1">Single-pass membrane protein</topology>
    </subcellularLocation>
</comment>
<evidence type="ECO:0000313" key="16">
    <source>
        <dbReference type="EMBL" id="KXA15772.1"/>
    </source>
</evidence>
<evidence type="ECO:0000256" key="8">
    <source>
        <dbReference type="ARBA" id="ARBA00022960"/>
    </source>
</evidence>
<evidence type="ECO:0000256" key="13">
    <source>
        <dbReference type="SAM" id="Phobius"/>
    </source>
</evidence>
<dbReference type="InterPro" id="IPR050515">
    <property type="entry name" value="Beta-lactam/transpept"/>
</dbReference>
<dbReference type="SUPFAM" id="SSF56601">
    <property type="entry name" value="beta-lactamase/transpeptidase-like"/>
    <property type="match status" value="1"/>
</dbReference>
<dbReference type="Gene3D" id="3.90.1310.10">
    <property type="entry name" value="Penicillin-binding protein 2a (Domain 2)"/>
    <property type="match status" value="1"/>
</dbReference>
<feature type="transmembrane region" description="Helical" evidence="13">
    <location>
        <begin position="20"/>
        <end position="38"/>
    </location>
</feature>
<organism evidence="16 17">
    <name type="scientific">Fusobacterium equinum</name>
    <dbReference type="NCBI Taxonomy" id="134605"/>
    <lineage>
        <taxon>Bacteria</taxon>
        <taxon>Fusobacteriati</taxon>
        <taxon>Fusobacteriota</taxon>
        <taxon>Fusobacteriia</taxon>
        <taxon>Fusobacteriales</taxon>
        <taxon>Fusobacteriaceae</taxon>
        <taxon>Fusobacterium</taxon>
    </lineage>
</organism>
<evidence type="ECO:0000256" key="5">
    <source>
        <dbReference type="ARBA" id="ARBA00022670"/>
    </source>
</evidence>
<name>A0A133NHL5_9FUSO</name>
<evidence type="ECO:0000256" key="6">
    <source>
        <dbReference type="ARBA" id="ARBA00022692"/>
    </source>
</evidence>
<dbReference type="STRING" id="134605.HMPREF3206_00579"/>
<dbReference type="InterPro" id="IPR012338">
    <property type="entry name" value="Beta-lactam/transpept-like"/>
</dbReference>
<dbReference type="AlphaFoldDB" id="A0A133NHL5"/>
<dbReference type="PANTHER" id="PTHR30627">
    <property type="entry name" value="PEPTIDOGLYCAN D,D-TRANSPEPTIDASE"/>
    <property type="match status" value="1"/>
</dbReference>
<dbReference type="Pfam" id="PF03717">
    <property type="entry name" value="PBP_dimer"/>
    <property type="match status" value="1"/>
</dbReference>
<dbReference type="InterPro" id="IPR036138">
    <property type="entry name" value="PBP_dimer_sf"/>
</dbReference>
<evidence type="ECO:0000256" key="7">
    <source>
        <dbReference type="ARBA" id="ARBA00022801"/>
    </source>
</evidence>
<protein>
    <submittedName>
        <fullName evidence="16">Penicillin-binding protein 2</fullName>
    </submittedName>
</protein>
<evidence type="ECO:0000313" key="17">
    <source>
        <dbReference type="Proteomes" id="UP000070617"/>
    </source>
</evidence>
<evidence type="ECO:0000256" key="2">
    <source>
        <dbReference type="ARBA" id="ARBA00004236"/>
    </source>
</evidence>
<dbReference type="InterPro" id="IPR001460">
    <property type="entry name" value="PCN-bd_Tpept"/>
</dbReference>
<keyword evidence="10 13" id="KW-1133">Transmembrane helix</keyword>
<keyword evidence="6 13" id="KW-0812">Transmembrane</keyword>
<dbReference type="PATRIC" id="fig|134605.3.peg.581"/>
<dbReference type="SUPFAM" id="SSF56519">
    <property type="entry name" value="Penicillin binding protein dimerisation domain"/>
    <property type="match status" value="1"/>
</dbReference>
<feature type="domain" description="Penicillin-binding protein transpeptidase" evidence="14">
    <location>
        <begin position="265"/>
        <end position="588"/>
    </location>
</feature>
<dbReference type="InterPro" id="IPR017790">
    <property type="entry name" value="Penicillin-binding_protein_2"/>
</dbReference>
<reference evidence="17" key="1">
    <citation type="submission" date="2016-01" db="EMBL/GenBank/DDBJ databases">
        <authorList>
            <person name="Mitreva M."/>
            <person name="Pepin K.H."/>
            <person name="Mihindukulasuriya K.A."/>
            <person name="Fulton R."/>
            <person name="Fronick C."/>
            <person name="O'Laughlin M."/>
            <person name="Miner T."/>
            <person name="Herter B."/>
            <person name="Rosa B.A."/>
            <person name="Cordes M."/>
            <person name="Tomlinson C."/>
            <person name="Wollam A."/>
            <person name="Palsikar V.B."/>
            <person name="Mardis E.R."/>
            <person name="Wilson R.K."/>
        </authorList>
    </citation>
    <scope>NUCLEOTIDE SEQUENCE [LARGE SCALE GENOMIC DNA]</scope>
    <source>
        <strain evidence="17">CMW8396</strain>
    </source>
</reference>
<dbReference type="GO" id="GO:0071555">
    <property type="term" value="P:cell wall organization"/>
    <property type="evidence" value="ECO:0007669"/>
    <property type="project" value="UniProtKB-KW"/>
</dbReference>
<evidence type="ECO:0000256" key="3">
    <source>
        <dbReference type="ARBA" id="ARBA00022475"/>
    </source>
</evidence>
<keyword evidence="4" id="KW-0997">Cell inner membrane</keyword>
<dbReference type="Gene3D" id="3.30.1390.30">
    <property type="entry name" value="Penicillin-binding protein 2a, domain 3"/>
    <property type="match status" value="1"/>
</dbReference>
<dbReference type="GO" id="GO:0008658">
    <property type="term" value="F:penicillin binding"/>
    <property type="evidence" value="ECO:0007669"/>
    <property type="project" value="InterPro"/>
</dbReference>
<keyword evidence="9" id="KW-0573">Peptidoglycan synthesis</keyword>
<accession>A0A133NHL5</accession>
<keyword evidence="11 13" id="KW-0472">Membrane</keyword>
<evidence type="ECO:0000256" key="12">
    <source>
        <dbReference type="ARBA" id="ARBA00023316"/>
    </source>
</evidence>
<keyword evidence="7" id="KW-0378">Hydrolase</keyword>
<evidence type="ECO:0000256" key="4">
    <source>
        <dbReference type="ARBA" id="ARBA00022519"/>
    </source>
</evidence>
<dbReference type="GO" id="GO:0009252">
    <property type="term" value="P:peptidoglycan biosynthetic process"/>
    <property type="evidence" value="ECO:0007669"/>
    <property type="project" value="UniProtKB-KW"/>
</dbReference>
<dbReference type="Proteomes" id="UP000070617">
    <property type="component" value="Unassembled WGS sequence"/>
</dbReference>
<evidence type="ECO:0000256" key="1">
    <source>
        <dbReference type="ARBA" id="ARBA00004167"/>
    </source>
</evidence>
<gene>
    <name evidence="16" type="ORF">HMPREF3206_00579</name>
</gene>
<dbReference type="GO" id="GO:0006508">
    <property type="term" value="P:proteolysis"/>
    <property type="evidence" value="ECO:0007669"/>
    <property type="project" value="UniProtKB-KW"/>
</dbReference>
<keyword evidence="17" id="KW-1185">Reference proteome</keyword>
<dbReference type="GO" id="GO:0005886">
    <property type="term" value="C:plasma membrane"/>
    <property type="evidence" value="ECO:0007669"/>
    <property type="project" value="UniProtKB-SubCell"/>
</dbReference>
<dbReference type="InterPro" id="IPR005311">
    <property type="entry name" value="PBP_dimer"/>
</dbReference>
<keyword evidence="3" id="KW-1003">Cell membrane</keyword>
<dbReference type="GO" id="GO:0009002">
    <property type="term" value="F:serine-type D-Ala-D-Ala carboxypeptidase activity"/>
    <property type="evidence" value="ECO:0007669"/>
    <property type="project" value="InterPro"/>
</dbReference>
<sequence length="609" mass="69467">MRRKKSDFFLGVENNSRGKIYLGVIVLFFFILLVRMFYLQVLQGKEYRYLSEKNQFKLKKITSPRGQIFDSTGKLIVTNGVGYRLVYLRERNNEEEYVNAIADLTGYEKEYILKRIKYGEIFPYTRENVLIEDLEEEKAYKLMEKIVDYPYLEVQAYSKRKYLYDSVAAHSIGYVKKISKKEYELLKEQGYTPRDVVGKEGLEKQYDRELKGEDGYEYIEVNAFNKIQRQMESKEPIPGKNLHLSLNMELQQYMEEQYREEGRAGAFIALDAKTGEIITLVSYPTFSLNMFSSQISQTVWNEIMNDKRRPLGNKAVAGEYPPGSVFKVISALAFLESGIDPKQKYLDANGYYQIGKWKWRAWKRGGHGLVDMKKSLVESANPYYYRLADQVGYKPIAEMAKRFGLGSLTGVDIPGEKIGAIPTPEWKKKKMKASWVKGDSILMSIGQGYDLVTPLQIAKAYSIVANKGYAYSPHLVKYLEDVKTKKREKVVGKRIEVKSVPKAHYDIINEALIATVSQDNGTTRILRNPKYLVAAKSGSAQNSQSKTTHAWVAGYFPANDPEIVFTALLTAAGGGGAVAGGMTKKFMDKYDEMKNPPPKVEKMEETNNE</sequence>
<comment type="caution">
    <text evidence="16">The sequence shown here is derived from an EMBL/GenBank/DDBJ whole genome shotgun (WGS) entry which is preliminary data.</text>
</comment>
<dbReference type="RefSeq" id="WP_060793493.1">
    <property type="nucleotide sequence ID" value="NZ_KQ956519.1"/>
</dbReference>
<keyword evidence="12" id="KW-0961">Cell wall biogenesis/degradation</keyword>
<evidence type="ECO:0000259" key="14">
    <source>
        <dbReference type="Pfam" id="PF00905"/>
    </source>
</evidence>
<proteinExistence type="predicted"/>
<dbReference type="Pfam" id="PF00905">
    <property type="entry name" value="Transpeptidase"/>
    <property type="match status" value="1"/>
</dbReference>
<dbReference type="GO" id="GO:0008360">
    <property type="term" value="P:regulation of cell shape"/>
    <property type="evidence" value="ECO:0007669"/>
    <property type="project" value="UniProtKB-KW"/>
</dbReference>
<dbReference type="NCBIfam" id="TIGR03423">
    <property type="entry name" value="pbp2_mrdA"/>
    <property type="match status" value="1"/>
</dbReference>
<dbReference type="GO" id="GO:0071972">
    <property type="term" value="F:peptidoglycan L,D-transpeptidase activity"/>
    <property type="evidence" value="ECO:0007669"/>
    <property type="project" value="TreeGrafter"/>
</dbReference>
<evidence type="ECO:0000256" key="11">
    <source>
        <dbReference type="ARBA" id="ARBA00023136"/>
    </source>
</evidence>
<dbReference type="EMBL" id="LRPX01000023">
    <property type="protein sequence ID" value="KXA15772.1"/>
    <property type="molecule type" value="Genomic_DNA"/>
</dbReference>
<keyword evidence="5" id="KW-0645">Protease</keyword>
<dbReference type="Gene3D" id="3.40.710.10">
    <property type="entry name" value="DD-peptidase/beta-lactamase superfamily"/>
    <property type="match status" value="1"/>
</dbReference>
<keyword evidence="8" id="KW-0133">Cell shape</keyword>
<evidence type="ECO:0000256" key="9">
    <source>
        <dbReference type="ARBA" id="ARBA00022984"/>
    </source>
</evidence>
<evidence type="ECO:0000256" key="10">
    <source>
        <dbReference type="ARBA" id="ARBA00022989"/>
    </source>
</evidence>